<proteinExistence type="inferred from homology"/>
<dbReference type="EC" id="5.4.99.12" evidence="4"/>
<dbReference type="InterPro" id="IPR020095">
    <property type="entry name" value="PsdUridine_synth_TruA_C"/>
</dbReference>
<dbReference type="Gene3D" id="3.30.70.660">
    <property type="entry name" value="Pseudouridine synthase I, catalytic domain, C-terminal subdomain"/>
    <property type="match status" value="1"/>
</dbReference>
<evidence type="ECO:0000256" key="3">
    <source>
        <dbReference type="ARBA" id="ARBA00023235"/>
    </source>
</evidence>
<reference evidence="7" key="1">
    <citation type="submission" date="2022-07" db="EMBL/GenBank/DDBJ databases">
        <title>Evaluation of T. orientalis genome assembly methods using nanopore sequencing and analysis of variation between genomes.</title>
        <authorList>
            <person name="Yam J."/>
            <person name="Micallef M.L."/>
            <person name="Liu M."/>
            <person name="Djordjevic S.P."/>
            <person name="Bogema D.R."/>
            <person name="Jenkins C."/>
        </authorList>
    </citation>
    <scope>NUCLEOTIDE SEQUENCE</scope>
    <source>
        <strain evidence="7">Fish Creek</strain>
    </source>
</reference>
<dbReference type="HAMAP" id="MF_00171">
    <property type="entry name" value="TruA"/>
    <property type="match status" value="1"/>
</dbReference>
<dbReference type="PANTHER" id="PTHR11142:SF0">
    <property type="entry name" value="TRNA PSEUDOURIDINE SYNTHASE-LIKE 1"/>
    <property type="match status" value="1"/>
</dbReference>
<evidence type="ECO:0000256" key="1">
    <source>
        <dbReference type="ARBA" id="ARBA00009375"/>
    </source>
</evidence>
<dbReference type="PANTHER" id="PTHR11142">
    <property type="entry name" value="PSEUDOURIDYLATE SYNTHASE"/>
    <property type="match status" value="1"/>
</dbReference>
<keyword evidence="2 4" id="KW-0819">tRNA processing</keyword>
<feature type="domain" description="Pseudouridine synthase I TruA alpha/beta" evidence="6">
    <location>
        <begin position="246"/>
        <end position="352"/>
    </location>
</feature>
<dbReference type="Pfam" id="PF01416">
    <property type="entry name" value="PseudoU_synth_1"/>
    <property type="match status" value="1"/>
</dbReference>
<dbReference type="Proteomes" id="UP000244803">
    <property type="component" value="Chromosome 4"/>
</dbReference>
<dbReference type="OrthoDB" id="271910at2759"/>
<keyword evidence="3 4" id="KW-0413">Isomerase</keyword>
<dbReference type="GO" id="GO:0160147">
    <property type="term" value="F:tRNA pseudouridine(38-40) synthase activity"/>
    <property type="evidence" value="ECO:0007669"/>
    <property type="project" value="UniProtKB-EC"/>
</dbReference>
<evidence type="ECO:0000256" key="5">
    <source>
        <dbReference type="SAM" id="MobiDB-lite"/>
    </source>
</evidence>
<dbReference type="InterPro" id="IPR020094">
    <property type="entry name" value="TruA/RsuA/RluB/E/F_N"/>
</dbReference>
<comment type="similarity">
    <text evidence="1 4">Belongs to the tRNA pseudouridine synthase TruA family.</text>
</comment>
<comment type="catalytic activity">
    <reaction evidence="4">
        <text>uridine(38/39/40) in tRNA = pseudouridine(38/39/40) in tRNA</text>
        <dbReference type="Rhea" id="RHEA:22376"/>
        <dbReference type="Rhea" id="RHEA-COMP:10085"/>
        <dbReference type="Rhea" id="RHEA-COMP:10087"/>
        <dbReference type="ChEBI" id="CHEBI:65314"/>
        <dbReference type="ChEBI" id="CHEBI:65315"/>
        <dbReference type="EC" id="5.4.99.12"/>
    </reaction>
</comment>
<dbReference type="InterPro" id="IPR001406">
    <property type="entry name" value="PsdUridine_synth_TruA"/>
</dbReference>
<sequence length="376" mass="43116">MSKYAPELPKDSTKLATERAKTNLLLTVSYDGTNYFGMSGPMVFLTGYGIPVNCTDSSLSSVSNELLKIITLIHGYFGNKRKFKLTRTEELSKRLKSEDSSKDTTAPSSNEFEEAEEYSNRFTMISASRTDRGVHSMGAACQYLSFDKEFNFKSLEEFQDSLNKRLPNDIRVTSVTIPPTPRFNVRHNNIGKCYIYKVDMSSDPSLFERNYYWQIMADKHFLNTLLRKYNKVRTKFSFEKLEEAGKVFHGTHNFEGYRKASKGNERNHVIDPICTINSIEFVTNPNDKIDIVVKGNRFLYKMVRCIVSHLILAGFNVIKPDQIKATLDTGTEIPNIPYAPAHGLYLKEVYFNKDVQDKIDESKKNYYERLNSVLSC</sequence>
<evidence type="ECO:0000256" key="2">
    <source>
        <dbReference type="ARBA" id="ARBA00022694"/>
    </source>
</evidence>
<feature type="region of interest" description="Disordered" evidence="5">
    <location>
        <begin position="93"/>
        <end position="115"/>
    </location>
</feature>
<evidence type="ECO:0000313" key="8">
    <source>
        <dbReference type="Proteomes" id="UP000244803"/>
    </source>
</evidence>
<dbReference type="InterPro" id="IPR020097">
    <property type="entry name" value="PsdUridine_synth_TruA_a/b_dom"/>
</dbReference>
<dbReference type="EMBL" id="CP056067">
    <property type="protein sequence ID" value="UKJ89568.1"/>
    <property type="molecule type" value="Genomic_DNA"/>
</dbReference>
<dbReference type="AlphaFoldDB" id="A0A976M6U0"/>
<name>A0A976M6U0_THEOR</name>
<dbReference type="GO" id="GO:0003723">
    <property type="term" value="F:RNA binding"/>
    <property type="evidence" value="ECO:0007669"/>
    <property type="project" value="InterPro"/>
</dbReference>
<protein>
    <recommendedName>
        <fullName evidence="4">tRNA pseudouridine synthase</fullName>
        <ecNumber evidence="4">5.4.99.12</ecNumber>
    </recommendedName>
</protein>
<organism evidence="7 8">
    <name type="scientific">Theileria orientalis</name>
    <dbReference type="NCBI Taxonomy" id="68886"/>
    <lineage>
        <taxon>Eukaryota</taxon>
        <taxon>Sar</taxon>
        <taxon>Alveolata</taxon>
        <taxon>Apicomplexa</taxon>
        <taxon>Aconoidasida</taxon>
        <taxon>Piroplasmida</taxon>
        <taxon>Theileriidae</taxon>
        <taxon>Theileria</taxon>
    </lineage>
</organism>
<gene>
    <name evidence="7" type="ORF">MACJ_002819</name>
</gene>
<evidence type="ECO:0000259" key="6">
    <source>
        <dbReference type="Pfam" id="PF01416"/>
    </source>
</evidence>
<feature type="compositionally biased region" description="Basic and acidic residues" evidence="5">
    <location>
        <begin position="93"/>
        <end position="102"/>
    </location>
</feature>
<dbReference type="SUPFAM" id="SSF55120">
    <property type="entry name" value="Pseudouridine synthase"/>
    <property type="match status" value="1"/>
</dbReference>
<evidence type="ECO:0000313" key="7">
    <source>
        <dbReference type="EMBL" id="UKJ89568.1"/>
    </source>
</evidence>
<evidence type="ECO:0000256" key="4">
    <source>
        <dbReference type="RuleBase" id="RU003792"/>
    </source>
</evidence>
<dbReference type="InterPro" id="IPR020103">
    <property type="entry name" value="PsdUridine_synth_cat_dom_sf"/>
</dbReference>
<dbReference type="Gene3D" id="3.30.70.580">
    <property type="entry name" value="Pseudouridine synthase I, catalytic domain, N-terminal subdomain"/>
    <property type="match status" value="1"/>
</dbReference>
<dbReference type="GO" id="GO:0031119">
    <property type="term" value="P:tRNA pseudouridine synthesis"/>
    <property type="evidence" value="ECO:0007669"/>
    <property type="project" value="TreeGrafter"/>
</dbReference>
<accession>A0A976M6U0</accession>